<evidence type="ECO:0000256" key="7">
    <source>
        <dbReference type="ARBA" id="ARBA00022800"/>
    </source>
</evidence>
<evidence type="ECO:0000256" key="9">
    <source>
        <dbReference type="ARBA" id="ARBA00022842"/>
    </source>
</evidence>
<sequence length="437" mass="48365">MDIYLVGGAVRDALLARDTAAAAHVDRDWVVVGATPEAMAAQGFLPVGKDFPVFLHPQTREEYALARTERKTAPGYHGFAFHTDPGVTLEQDLARRDLTINAMAVAQAESDDPARAALIDPYGGWSDLQNRVLRHVTGAFAEDPVRILRLARFAARFPDFTVAPDTQALMAHMVEDGEVDHLVPERVWQELSRGLMEQRPSRMFEVLRDCGALVRLLPEVDRLWGVPQRADYHPEVDTGVHLMMVLDMSARLGASLPVRFACLCHDLGKGTTPADVLPRHIDHEVRSAELLKDVCERWRVPRECRELADVVAREHGHIHRCEGLGAAALLRLLERCDAIRRPERFDEVLLACECDARGRLGFEEQAYPQRERMQGALRAAQTVDSGVIARQVMQQIGRSRENVADLPAADAGPRIAQALHAARAAAVAQALKAESPT</sequence>
<keyword evidence="4 11" id="KW-0548">Nucleotidyltransferase</keyword>
<dbReference type="SUPFAM" id="SSF81301">
    <property type="entry name" value="Nucleotidyltransferase"/>
    <property type="match status" value="1"/>
</dbReference>
<comment type="catalytic activity">
    <reaction evidence="11">
        <text>a tRNA precursor + 2 CTP + ATP = a tRNA with a 3' CCA end + 3 diphosphate</text>
        <dbReference type="Rhea" id="RHEA:14433"/>
        <dbReference type="Rhea" id="RHEA-COMP:10465"/>
        <dbReference type="Rhea" id="RHEA-COMP:10468"/>
        <dbReference type="ChEBI" id="CHEBI:30616"/>
        <dbReference type="ChEBI" id="CHEBI:33019"/>
        <dbReference type="ChEBI" id="CHEBI:37563"/>
        <dbReference type="ChEBI" id="CHEBI:74896"/>
        <dbReference type="ChEBI" id="CHEBI:83071"/>
        <dbReference type="EC" id="2.7.7.72"/>
    </reaction>
</comment>
<dbReference type="InterPro" id="IPR032828">
    <property type="entry name" value="PolyA_RNA-bd"/>
</dbReference>
<keyword evidence="3 11" id="KW-0819">tRNA processing</keyword>
<evidence type="ECO:0000256" key="3">
    <source>
        <dbReference type="ARBA" id="ARBA00022694"/>
    </source>
</evidence>
<dbReference type="CDD" id="cd00077">
    <property type="entry name" value="HDc"/>
    <property type="match status" value="1"/>
</dbReference>
<evidence type="ECO:0000256" key="5">
    <source>
        <dbReference type="ARBA" id="ARBA00022723"/>
    </source>
</evidence>
<dbReference type="Pfam" id="PF01966">
    <property type="entry name" value="HD"/>
    <property type="match status" value="1"/>
</dbReference>
<dbReference type="Pfam" id="PF12627">
    <property type="entry name" value="PolyA_pol_RNAbd"/>
    <property type="match status" value="1"/>
</dbReference>
<keyword evidence="7 11" id="KW-0692">RNA repair</keyword>
<keyword evidence="11 13" id="KW-0378">Hydrolase</keyword>
<dbReference type="Pfam" id="PF01743">
    <property type="entry name" value="PolyA_pol"/>
    <property type="match status" value="1"/>
</dbReference>
<feature type="binding site" evidence="11">
    <location>
        <position position="11"/>
    </location>
    <ligand>
        <name>CTP</name>
        <dbReference type="ChEBI" id="CHEBI:37563"/>
    </ligand>
</feature>
<feature type="binding site" evidence="11">
    <location>
        <position position="28"/>
    </location>
    <ligand>
        <name>Mg(2+)</name>
        <dbReference type="ChEBI" id="CHEBI:18420"/>
    </ligand>
</feature>
<dbReference type="PANTHER" id="PTHR47545">
    <property type="entry name" value="MULTIFUNCTIONAL CCA PROTEIN"/>
    <property type="match status" value="1"/>
</dbReference>
<evidence type="ECO:0000256" key="1">
    <source>
        <dbReference type="ARBA" id="ARBA00022596"/>
    </source>
</evidence>
<evidence type="ECO:0000256" key="4">
    <source>
        <dbReference type="ARBA" id="ARBA00022695"/>
    </source>
</evidence>
<evidence type="ECO:0000256" key="11">
    <source>
        <dbReference type="HAMAP-Rule" id="MF_01261"/>
    </source>
</evidence>
<evidence type="ECO:0000259" key="12">
    <source>
        <dbReference type="PROSITE" id="PS51831"/>
    </source>
</evidence>
<evidence type="ECO:0000256" key="2">
    <source>
        <dbReference type="ARBA" id="ARBA00022679"/>
    </source>
</evidence>
<dbReference type="InterPro" id="IPR012006">
    <property type="entry name" value="CCA_bact"/>
</dbReference>
<dbReference type="InterPro" id="IPR006674">
    <property type="entry name" value="HD_domain"/>
</dbReference>
<dbReference type="NCBIfam" id="NF008137">
    <property type="entry name" value="PRK10885.1"/>
    <property type="match status" value="1"/>
</dbReference>
<dbReference type="SUPFAM" id="SSF81891">
    <property type="entry name" value="Poly A polymerase C-terminal region-like"/>
    <property type="match status" value="1"/>
</dbReference>
<keyword evidence="1 11" id="KW-0533">Nickel</keyword>
<feature type="binding site" evidence="11">
    <location>
        <position position="149"/>
    </location>
    <ligand>
        <name>CTP</name>
        <dbReference type="ChEBI" id="CHEBI:37563"/>
    </ligand>
</feature>
<comment type="subunit">
    <text evidence="11">Monomer. Can also form homodimers and oligomers.</text>
</comment>
<keyword evidence="2 11" id="KW-0808">Transferase</keyword>
<keyword evidence="11" id="KW-0511">Multifunctional enzyme</keyword>
<comment type="function">
    <text evidence="11">Catalyzes the addition and repair of the essential 3'-terminal CCA sequence in tRNAs without using a nucleic acid template. Adds these three nucleotides in the order of C, C, and A to the tRNA nucleotide-73, using CTP and ATP as substrates and producing inorganic pyrophosphate. tRNA 3'-terminal CCA addition is required both for tRNA processing and repair. Also involved in tRNA surveillance by mediating tandem CCA addition to generate a CCACCA at the 3' terminus of unstable tRNAs. While stable tRNAs receive only 3'-terminal CCA, unstable tRNAs are marked with CCACCA and rapidly degraded.</text>
</comment>
<feature type="domain" description="HD" evidence="12">
    <location>
        <begin position="238"/>
        <end position="339"/>
    </location>
</feature>
<comment type="miscellaneous">
    <text evidence="11">A single active site specifically recognizes both ATP and CTP and is responsible for their addition.</text>
</comment>
<dbReference type="EC" id="3.1.4.-" evidence="11"/>
<dbReference type="PANTHER" id="PTHR47545:SF1">
    <property type="entry name" value="MULTIFUNCTIONAL CCA PROTEIN"/>
    <property type="match status" value="1"/>
</dbReference>
<feature type="binding site" evidence="11">
    <location>
        <position position="149"/>
    </location>
    <ligand>
        <name>ATP</name>
        <dbReference type="ChEBI" id="CHEBI:30616"/>
    </ligand>
</feature>
<evidence type="ECO:0000313" key="14">
    <source>
        <dbReference type="Proteomes" id="UP001595729"/>
    </source>
</evidence>
<dbReference type="CDD" id="cd05398">
    <property type="entry name" value="NT_ClassII-CCAase"/>
    <property type="match status" value="1"/>
</dbReference>
<dbReference type="InterPro" id="IPR003607">
    <property type="entry name" value="HD/PDEase_dom"/>
</dbReference>
<dbReference type="InterPro" id="IPR002646">
    <property type="entry name" value="PolA_pol_head_dom"/>
</dbReference>
<feature type="binding site" evidence="11">
    <location>
        <position position="96"/>
    </location>
    <ligand>
        <name>CTP</name>
        <dbReference type="ChEBI" id="CHEBI:37563"/>
    </ligand>
</feature>
<evidence type="ECO:0000256" key="6">
    <source>
        <dbReference type="ARBA" id="ARBA00022741"/>
    </source>
</evidence>
<feature type="binding site" evidence="11">
    <location>
        <position position="96"/>
    </location>
    <ligand>
        <name>ATP</name>
        <dbReference type="ChEBI" id="CHEBI:30616"/>
    </ligand>
</feature>
<dbReference type="RefSeq" id="WP_382179165.1">
    <property type="nucleotide sequence ID" value="NZ_JBHRXX010000010.1"/>
</dbReference>
<comment type="cofactor">
    <cofactor evidence="11">
        <name>Mg(2+)</name>
        <dbReference type="ChEBI" id="CHEBI:18420"/>
    </cofactor>
    <text evidence="11">Magnesium is required for nucleotidyltransferase activity.</text>
</comment>
<dbReference type="Gene3D" id="1.10.3090.10">
    <property type="entry name" value="cca-adding enzyme, domain 2"/>
    <property type="match status" value="1"/>
</dbReference>
<feature type="binding site" evidence="11">
    <location>
        <position position="11"/>
    </location>
    <ligand>
        <name>ATP</name>
        <dbReference type="ChEBI" id="CHEBI:30616"/>
    </ligand>
</feature>
<feature type="binding site" evidence="11">
    <location>
        <position position="8"/>
    </location>
    <ligand>
        <name>CTP</name>
        <dbReference type="ChEBI" id="CHEBI:37563"/>
    </ligand>
</feature>
<comment type="similarity">
    <text evidence="11">Belongs to the tRNA nucleotidyltransferase/poly(A) polymerase family. Bacterial CCA-adding enzyme type 1 subfamily.</text>
</comment>
<comment type="cofactor">
    <cofactor evidence="11">
        <name>Ni(2+)</name>
        <dbReference type="ChEBI" id="CHEBI:49786"/>
    </cofactor>
    <text evidence="11">Nickel for phosphatase activity.</text>
</comment>
<proteinExistence type="inferred from homology"/>
<feature type="binding site" evidence="11">
    <location>
        <position position="152"/>
    </location>
    <ligand>
        <name>CTP</name>
        <dbReference type="ChEBI" id="CHEBI:37563"/>
    </ligand>
</feature>
<dbReference type="InterPro" id="IPR043519">
    <property type="entry name" value="NT_sf"/>
</dbReference>
<dbReference type="EMBL" id="JBHRXX010000010">
    <property type="protein sequence ID" value="MFC3686382.1"/>
    <property type="molecule type" value="Genomic_DNA"/>
</dbReference>
<keyword evidence="6 11" id="KW-0547">Nucleotide-binding</keyword>
<keyword evidence="5 11" id="KW-0479">Metal-binding</keyword>
<dbReference type="EC" id="2.7.7.72" evidence="11"/>
<keyword evidence="10 11" id="KW-0694">RNA-binding</keyword>
<dbReference type="PROSITE" id="PS51831">
    <property type="entry name" value="HD"/>
    <property type="match status" value="1"/>
</dbReference>
<feature type="binding site" evidence="11">
    <location>
        <position position="152"/>
    </location>
    <ligand>
        <name>ATP</name>
        <dbReference type="ChEBI" id="CHEBI:30616"/>
    </ligand>
</feature>
<comment type="catalytic activity">
    <reaction evidence="11">
        <text>a tRNA with a 3' CCA end + 2 CTP + ATP = a tRNA with a 3' CCACCA end + 3 diphosphate</text>
        <dbReference type="Rhea" id="RHEA:76235"/>
        <dbReference type="Rhea" id="RHEA-COMP:10468"/>
        <dbReference type="Rhea" id="RHEA-COMP:18655"/>
        <dbReference type="ChEBI" id="CHEBI:30616"/>
        <dbReference type="ChEBI" id="CHEBI:33019"/>
        <dbReference type="ChEBI" id="CHEBI:37563"/>
        <dbReference type="ChEBI" id="CHEBI:83071"/>
        <dbReference type="ChEBI" id="CHEBI:195187"/>
    </reaction>
</comment>
<keyword evidence="9 11" id="KW-0460">Magnesium</keyword>
<dbReference type="EC" id="3.1.3.-" evidence="11"/>
<evidence type="ECO:0000256" key="8">
    <source>
        <dbReference type="ARBA" id="ARBA00022840"/>
    </source>
</evidence>
<dbReference type="HAMAP" id="MF_01261">
    <property type="entry name" value="CCA_bact_type1"/>
    <property type="match status" value="1"/>
</dbReference>
<name>A0ABV7WBW3_9BURK</name>
<evidence type="ECO:0000256" key="10">
    <source>
        <dbReference type="ARBA" id="ARBA00022884"/>
    </source>
</evidence>
<evidence type="ECO:0000313" key="13">
    <source>
        <dbReference type="EMBL" id="MFC3686382.1"/>
    </source>
</evidence>
<gene>
    <name evidence="11" type="primary">cca</name>
    <name evidence="13" type="ORF">ACFOPI_22515</name>
</gene>
<comment type="caution">
    <text evidence="13">The sequence shown here is derived from an EMBL/GenBank/DDBJ whole genome shotgun (WGS) entry which is preliminary data.</text>
</comment>
<keyword evidence="8 11" id="KW-0067">ATP-binding</keyword>
<dbReference type="GO" id="GO:0004810">
    <property type="term" value="F:CCA tRNA nucleotidyltransferase activity"/>
    <property type="evidence" value="ECO:0007669"/>
    <property type="project" value="UniProtKB-EC"/>
</dbReference>
<accession>A0ABV7WBW3</accession>
<organism evidence="13 14">
    <name type="scientific">Hydrogenophaga luteola</name>
    <dbReference type="NCBI Taxonomy" id="1591122"/>
    <lineage>
        <taxon>Bacteria</taxon>
        <taxon>Pseudomonadati</taxon>
        <taxon>Pseudomonadota</taxon>
        <taxon>Betaproteobacteria</taxon>
        <taxon>Burkholderiales</taxon>
        <taxon>Comamonadaceae</taxon>
        <taxon>Hydrogenophaga</taxon>
    </lineage>
</organism>
<keyword evidence="14" id="KW-1185">Reference proteome</keyword>
<comment type="domain">
    <text evidence="11">Comprises two domains: an N-terminal domain containing the nucleotidyltransferase activity and a C-terminal HD domain associated with both phosphodiesterase and phosphatase activities.</text>
</comment>
<dbReference type="PIRSF" id="PIRSF000813">
    <property type="entry name" value="CCA_bact"/>
    <property type="match status" value="1"/>
</dbReference>
<protein>
    <recommendedName>
        <fullName evidence="11">Multifunctional CCA protein</fullName>
    </recommendedName>
    <domain>
        <recommendedName>
            <fullName evidence="11">CCA-adding enzyme</fullName>
            <ecNumber evidence="11">2.7.7.72</ecNumber>
        </recommendedName>
        <alternativeName>
            <fullName evidence="11">CCA tRNA nucleotidyltransferase</fullName>
        </alternativeName>
        <alternativeName>
            <fullName evidence="11">tRNA CCA-pyrophosphorylase</fullName>
        </alternativeName>
        <alternativeName>
            <fullName evidence="11">tRNA adenylyl-/cytidylyl-transferase</fullName>
        </alternativeName>
        <alternativeName>
            <fullName evidence="11">tRNA nucleotidyltransferase</fullName>
        </alternativeName>
        <alternativeName>
            <fullName evidence="11">tRNA-NT</fullName>
        </alternativeName>
    </domain>
    <domain>
        <recommendedName>
            <fullName evidence="11">2'-nucleotidase</fullName>
            <ecNumber evidence="11">3.1.3.-</ecNumber>
        </recommendedName>
    </domain>
    <domain>
        <recommendedName>
            <fullName evidence="11">2',3'-cyclic phosphodiesterase</fullName>
            <ecNumber evidence="11">3.1.4.-</ecNumber>
        </recommendedName>
    </domain>
    <domain>
        <recommendedName>
            <fullName evidence="11">Phosphatase</fullName>
        </recommendedName>
    </domain>
</protein>
<dbReference type="InterPro" id="IPR050124">
    <property type="entry name" value="tRNA_CCA-adding_enzyme"/>
</dbReference>
<dbReference type="Proteomes" id="UP001595729">
    <property type="component" value="Unassembled WGS sequence"/>
</dbReference>
<feature type="binding site" evidence="11">
    <location>
        <position position="26"/>
    </location>
    <ligand>
        <name>Mg(2+)</name>
        <dbReference type="ChEBI" id="CHEBI:18420"/>
    </ligand>
</feature>
<dbReference type="Gene3D" id="3.30.460.10">
    <property type="entry name" value="Beta Polymerase, domain 2"/>
    <property type="match status" value="1"/>
</dbReference>
<dbReference type="GO" id="GO:0016787">
    <property type="term" value="F:hydrolase activity"/>
    <property type="evidence" value="ECO:0007669"/>
    <property type="project" value="UniProtKB-KW"/>
</dbReference>
<feature type="binding site" evidence="11">
    <location>
        <position position="8"/>
    </location>
    <ligand>
        <name>ATP</name>
        <dbReference type="ChEBI" id="CHEBI:30616"/>
    </ligand>
</feature>
<reference evidence="14" key="1">
    <citation type="journal article" date="2019" name="Int. J. Syst. Evol. Microbiol.">
        <title>The Global Catalogue of Microorganisms (GCM) 10K type strain sequencing project: providing services to taxonomists for standard genome sequencing and annotation.</title>
        <authorList>
            <consortium name="The Broad Institute Genomics Platform"/>
            <consortium name="The Broad Institute Genome Sequencing Center for Infectious Disease"/>
            <person name="Wu L."/>
            <person name="Ma J."/>
        </authorList>
    </citation>
    <scope>NUCLEOTIDE SEQUENCE [LARGE SCALE GENOMIC DNA]</scope>
    <source>
        <strain evidence="14">KCTC 42501</strain>
    </source>
</reference>